<reference evidence="1" key="1">
    <citation type="submission" date="2018-05" db="EMBL/GenBank/DDBJ databases">
        <authorList>
            <person name="Lanie J.A."/>
            <person name="Ng W.-L."/>
            <person name="Kazmierczak K.M."/>
            <person name="Andrzejewski T.M."/>
            <person name="Davidsen T.M."/>
            <person name="Wayne K.J."/>
            <person name="Tettelin H."/>
            <person name="Glass J.I."/>
            <person name="Rusch D."/>
            <person name="Podicherti R."/>
            <person name="Tsui H.-C.T."/>
            <person name="Winkler M.E."/>
        </authorList>
    </citation>
    <scope>NUCLEOTIDE SEQUENCE</scope>
</reference>
<dbReference type="Gene3D" id="2.60.120.620">
    <property type="entry name" value="q2cbj1_9rhob like domain"/>
    <property type="match status" value="1"/>
</dbReference>
<dbReference type="AlphaFoldDB" id="A0A381NVY1"/>
<dbReference type="SUPFAM" id="SSF51197">
    <property type="entry name" value="Clavaminate synthase-like"/>
    <property type="match status" value="1"/>
</dbReference>
<dbReference type="Pfam" id="PF05721">
    <property type="entry name" value="PhyH"/>
    <property type="match status" value="1"/>
</dbReference>
<evidence type="ECO:0000313" key="1">
    <source>
        <dbReference type="EMBL" id="SUZ58772.1"/>
    </source>
</evidence>
<dbReference type="PANTHER" id="PTHR20883">
    <property type="entry name" value="PHYTANOYL-COA DIOXYGENASE DOMAIN CONTAINING 1"/>
    <property type="match status" value="1"/>
</dbReference>
<dbReference type="PANTHER" id="PTHR20883:SF49">
    <property type="entry name" value="PHYTANOYL-COA DIOXYGENASE"/>
    <property type="match status" value="1"/>
</dbReference>
<name>A0A381NVY1_9ZZZZ</name>
<proteinExistence type="predicted"/>
<sequence>MKNLLTKKQINNYQQNGVIPIYGLFKPWIKDIAKGIKKNIDSPGIYFGENTKPDEKGRFFEDYCNWNRIKEFERVVFNSPIANIASLLMNSSSVQFFHDHVLVKEAQTETTTPWHQDAPYYFVDGEQTVSFWIPIDPVKENSLRFIAGSHKWKRPVIPIRWLSEENFYADKNEYRPIPDPESDSENFKVLHWDLEPGDVIAFNFKTVHGAKGNFTNDTRRALSLRFFGDDSRYIKRPGATSPPFPGHQMKSGQKLRSDWFPFIPIQ</sequence>
<gene>
    <name evidence="1" type="ORF">METZ01_LOCUS11626</name>
</gene>
<evidence type="ECO:0008006" key="2">
    <source>
        <dbReference type="Google" id="ProtNLM"/>
    </source>
</evidence>
<accession>A0A381NVY1</accession>
<organism evidence="1">
    <name type="scientific">marine metagenome</name>
    <dbReference type="NCBI Taxonomy" id="408172"/>
    <lineage>
        <taxon>unclassified sequences</taxon>
        <taxon>metagenomes</taxon>
        <taxon>ecological metagenomes</taxon>
    </lineage>
</organism>
<protein>
    <recommendedName>
        <fullName evidence="2">Phytanoyl-CoA dioxygenase</fullName>
    </recommendedName>
</protein>
<dbReference type="InterPro" id="IPR008775">
    <property type="entry name" value="Phytyl_CoA_dOase-like"/>
</dbReference>
<dbReference type="EMBL" id="UINC01000640">
    <property type="protein sequence ID" value="SUZ58772.1"/>
    <property type="molecule type" value="Genomic_DNA"/>
</dbReference>